<protein>
    <recommendedName>
        <fullName evidence="7">RNA polymerase sigma-70 region 2 domain-containing protein</fullName>
    </recommendedName>
</protein>
<name>A0A7Y6M6I6_9ACTN</name>
<reference evidence="8 9" key="1">
    <citation type="submission" date="2020-06" db="EMBL/GenBank/DDBJ databases">
        <title>Nonomuraea sp. SMC257, a novel actinomycete isolated from soil.</title>
        <authorList>
            <person name="Chanama M."/>
        </authorList>
    </citation>
    <scope>NUCLEOTIDE SEQUENCE [LARGE SCALE GENOMIC DNA]</scope>
    <source>
        <strain evidence="8 9">SMC257</strain>
    </source>
</reference>
<feature type="transmembrane region" description="Helical" evidence="6">
    <location>
        <begin position="278"/>
        <end position="298"/>
    </location>
</feature>
<feature type="domain" description="RNA polymerase sigma-70 region 2" evidence="7">
    <location>
        <begin position="16"/>
        <end position="74"/>
    </location>
</feature>
<dbReference type="RefSeq" id="WP_175593938.1">
    <property type="nucleotide sequence ID" value="NZ_JABWGN010000015.1"/>
</dbReference>
<keyword evidence="3" id="KW-0731">Sigma factor</keyword>
<comment type="similarity">
    <text evidence="1">Belongs to the sigma-70 factor family. ECF subfamily.</text>
</comment>
<dbReference type="InterPro" id="IPR013325">
    <property type="entry name" value="RNA_pol_sigma_r2"/>
</dbReference>
<dbReference type="AlphaFoldDB" id="A0A7Y6M6I6"/>
<dbReference type="Proteomes" id="UP000586042">
    <property type="component" value="Unassembled WGS sequence"/>
</dbReference>
<dbReference type="GO" id="GO:0016987">
    <property type="term" value="F:sigma factor activity"/>
    <property type="evidence" value="ECO:0007669"/>
    <property type="project" value="UniProtKB-KW"/>
</dbReference>
<dbReference type="EMBL" id="JABWGN010000015">
    <property type="protein sequence ID" value="NUW36497.1"/>
    <property type="molecule type" value="Genomic_DNA"/>
</dbReference>
<keyword evidence="2" id="KW-0805">Transcription regulation</keyword>
<dbReference type="GO" id="GO:0006352">
    <property type="term" value="P:DNA-templated transcription initiation"/>
    <property type="evidence" value="ECO:0007669"/>
    <property type="project" value="InterPro"/>
</dbReference>
<keyword evidence="6" id="KW-0472">Membrane</keyword>
<feature type="compositionally biased region" description="Acidic residues" evidence="5">
    <location>
        <begin position="326"/>
        <end position="344"/>
    </location>
</feature>
<keyword evidence="4" id="KW-0804">Transcription</keyword>
<dbReference type="Gene3D" id="1.10.1740.10">
    <property type="match status" value="1"/>
</dbReference>
<dbReference type="SUPFAM" id="SSF88659">
    <property type="entry name" value="Sigma3 and sigma4 domains of RNA polymerase sigma factors"/>
    <property type="match status" value="1"/>
</dbReference>
<evidence type="ECO:0000256" key="2">
    <source>
        <dbReference type="ARBA" id="ARBA00023015"/>
    </source>
</evidence>
<evidence type="ECO:0000313" key="8">
    <source>
        <dbReference type="EMBL" id="NUW36497.1"/>
    </source>
</evidence>
<keyword evidence="6" id="KW-1133">Transmembrane helix</keyword>
<dbReference type="SUPFAM" id="SSF88946">
    <property type="entry name" value="Sigma2 domain of RNA polymerase sigma factors"/>
    <property type="match status" value="1"/>
</dbReference>
<sequence>MADALRRGDHGAPADLYDAYGVRLHDYACSLTGDGHSAAGAVHDALVTAYGRADRLRDETRLRAWLYALTRVQVMARLAHRSGVPVQGVAAPSVDEPDDPELAALVHDALSEMGRLDREALELSLRHGLTAHEAGSVLGLTSRRAATRLRRSRDHLENAAAAVVLARVGRAHCPDLSAMLDSWEGPLTPLLRRRLSGHIGGCEVCTEGRHRKVAAERLLDKVPVRFPPLSLRRRMIATCLAPERGEARTLILERGDSFDRDGFPVVPGHRPRRRPRRLAPVVIAGACVLVVTGAVIVANAAGDDSAFRAAPSASAVPTPPRQTGEQPEEQAQEPAEDPAEDLADGPETGPGPTPGRSATPTASARPTPRAVVTAATTRPATSRRPMASARLSAVCPGALDGSAKVGLRARNASVAWSASVTSGLDVFPSSGSIRAGGSVAVWVTVSDPDTAGGGTVSFASNGGRASCRLSWEGRAEVSEPPTGEPTRLPDDTPSPDDPQGASPAGTALAESLTGQE</sequence>
<evidence type="ECO:0000259" key="7">
    <source>
        <dbReference type="Pfam" id="PF04542"/>
    </source>
</evidence>
<dbReference type="InterPro" id="IPR013324">
    <property type="entry name" value="RNA_pol_sigma_r3/r4-like"/>
</dbReference>
<dbReference type="Pfam" id="PF04542">
    <property type="entry name" value="Sigma70_r2"/>
    <property type="match status" value="1"/>
</dbReference>
<organism evidence="8 9">
    <name type="scientific">Nonomuraea montanisoli</name>
    <dbReference type="NCBI Taxonomy" id="2741721"/>
    <lineage>
        <taxon>Bacteria</taxon>
        <taxon>Bacillati</taxon>
        <taxon>Actinomycetota</taxon>
        <taxon>Actinomycetes</taxon>
        <taxon>Streptosporangiales</taxon>
        <taxon>Streptosporangiaceae</taxon>
        <taxon>Nonomuraea</taxon>
    </lineage>
</organism>
<evidence type="ECO:0000313" key="9">
    <source>
        <dbReference type="Proteomes" id="UP000586042"/>
    </source>
</evidence>
<evidence type="ECO:0000256" key="5">
    <source>
        <dbReference type="SAM" id="MobiDB-lite"/>
    </source>
</evidence>
<keyword evidence="6" id="KW-0812">Transmembrane</keyword>
<evidence type="ECO:0000256" key="1">
    <source>
        <dbReference type="ARBA" id="ARBA00010641"/>
    </source>
</evidence>
<comment type="caution">
    <text evidence="8">The sequence shown here is derived from an EMBL/GenBank/DDBJ whole genome shotgun (WGS) entry which is preliminary data.</text>
</comment>
<evidence type="ECO:0000256" key="4">
    <source>
        <dbReference type="ARBA" id="ARBA00023163"/>
    </source>
</evidence>
<dbReference type="InterPro" id="IPR036388">
    <property type="entry name" value="WH-like_DNA-bd_sf"/>
</dbReference>
<accession>A0A7Y6M6I6</accession>
<proteinExistence type="inferred from homology"/>
<dbReference type="InterPro" id="IPR007627">
    <property type="entry name" value="RNA_pol_sigma70_r2"/>
</dbReference>
<evidence type="ECO:0000256" key="6">
    <source>
        <dbReference type="SAM" id="Phobius"/>
    </source>
</evidence>
<keyword evidence="9" id="KW-1185">Reference proteome</keyword>
<feature type="compositionally biased region" description="Low complexity" evidence="5">
    <location>
        <begin position="364"/>
        <end position="385"/>
    </location>
</feature>
<evidence type="ECO:0000256" key="3">
    <source>
        <dbReference type="ARBA" id="ARBA00023082"/>
    </source>
</evidence>
<dbReference type="Gene3D" id="1.10.10.10">
    <property type="entry name" value="Winged helix-like DNA-binding domain superfamily/Winged helix DNA-binding domain"/>
    <property type="match status" value="1"/>
</dbReference>
<feature type="region of interest" description="Disordered" evidence="5">
    <location>
        <begin position="471"/>
        <end position="516"/>
    </location>
</feature>
<dbReference type="InterPro" id="IPR039425">
    <property type="entry name" value="RNA_pol_sigma-70-like"/>
</dbReference>
<feature type="region of interest" description="Disordered" evidence="5">
    <location>
        <begin position="309"/>
        <end position="388"/>
    </location>
</feature>
<gene>
    <name evidence="8" type="ORF">HTZ77_34585</name>
</gene>
<dbReference type="PANTHER" id="PTHR43133:SF62">
    <property type="entry name" value="RNA POLYMERASE SIGMA FACTOR SIGZ"/>
    <property type="match status" value="1"/>
</dbReference>
<dbReference type="PANTHER" id="PTHR43133">
    <property type="entry name" value="RNA POLYMERASE ECF-TYPE SIGMA FACTO"/>
    <property type="match status" value="1"/>
</dbReference>